<gene>
    <name evidence="1" type="ORF">HPB50_024318</name>
</gene>
<protein>
    <submittedName>
        <fullName evidence="1">Uncharacterized protein</fullName>
    </submittedName>
</protein>
<proteinExistence type="predicted"/>
<accession>A0ACB7T9M6</accession>
<sequence length="856" mass="92906">MEAAMVVLLPLALLLIGGHYVTFPSADAIGCGETRKLAFTKVLPAATIHARPGIANNGLQELFVGLHRVFGSMLFSSDVPEALKKADTLDAKLVSELLLGGAGAFWLLVACFLLAVVVPVVGLFVLCVRCLRRPKYEEPETEEQAASRTTSSFRFWAFIVVLTFMAIGALVTRSHASVAWGGLQEQLGYIVHTMPGVLRKPITDIGIIVGPNFKTFSAALNERMKSLTLIGELADKIENASNSDDVVKVRNNFFKATDSVYDAATACTTPCPAATKSSLESKNSEFEQFSIGNPVTLPSSLKGMVSELKKPRQAAALKEVPTSKRLKETLDNNTKELHEKLKEFSDRFSKSIGKLDDSVKRMVKRAQEAAASLKSPPVEVKTGMAAYQAVISVVAAVIAIIVGLYIFGNQCIMWRASSGFCSFNTASWAMTLAVFVFLISFPIFMVASSFGTIVGLGVDRRVCTPAMHLGAPTSRPFIEFLAEKLGTKEARQRSAASPEDDAEMTRGVAGRRRHVRIASAESRHLVATSGSTTRQRKRATVDSPRRQRHRHHAKRRASARGSTLKTAQRLESRHHRNAVRLAKARRGKTARDDNEGGTGGSKPRTDIASALSEAITPKALEGVAERFAKCSHTRLSYFKLLGKDLVTSMARTVLGRKGPMLGLLDDEAGDPKFDALEKMGSGSATLGKVVTFMFTEFANSPINVNEITDISGQAKGGKSDFVKLETLKADLQRLLSSAGPDVIDKAAQNLTKVVMVNGKTLDKYIEEHMDKLKTLQPALESSVKKVLKVDGFKSDVTQFFSHTKEQAAYWCSVWWFLLLGIPSVVAALALSTHFARAVIQKEVSKGATPAGGTTKW</sequence>
<keyword evidence="2" id="KW-1185">Reference proteome</keyword>
<organism evidence="1 2">
    <name type="scientific">Hyalomma asiaticum</name>
    <name type="common">Tick</name>
    <dbReference type="NCBI Taxonomy" id="266040"/>
    <lineage>
        <taxon>Eukaryota</taxon>
        <taxon>Metazoa</taxon>
        <taxon>Ecdysozoa</taxon>
        <taxon>Arthropoda</taxon>
        <taxon>Chelicerata</taxon>
        <taxon>Arachnida</taxon>
        <taxon>Acari</taxon>
        <taxon>Parasitiformes</taxon>
        <taxon>Ixodida</taxon>
        <taxon>Ixodoidea</taxon>
        <taxon>Ixodidae</taxon>
        <taxon>Hyalomminae</taxon>
        <taxon>Hyalomma</taxon>
    </lineage>
</organism>
<evidence type="ECO:0000313" key="2">
    <source>
        <dbReference type="Proteomes" id="UP000821845"/>
    </source>
</evidence>
<comment type="caution">
    <text evidence="1">The sequence shown here is derived from an EMBL/GenBank/DDBJ whole genome shotgun (WGS) entry which is preliminary data.</text>
</comment>
<reference evidence="1" key="1">
    <citation type="submission" date="2020-05" db="EMBL/GenBank/DDBJ databases">
        <title>Large-scale comparative analyses of tick genomes elucidate their genetic diversity and vector capacities.</title>
        <authorList>
            <person name="Jia N."/>
            <person name="Wang J."/>
            <person name="Shi W."/>
            <person name="Du L."/>
            <person name="Sun Y."/>
            <person name="Zhan W."/>
            <person name="Jiang J."/>
            <person name="Wang Q."/>
            <person name="Zhang B."/>
            <person name="Ji P."/>
            <person name="Sakyi L.B."/>
            <person name="Cui X."/>
            <person name="Yuan T."/>
            <person name="Jiang B."/>
            <person name="Yang W."/>
            <person name="Lam T.T.-Y."/>
            <person name="Chang Q."/>
            <person name="Ding S."/>
            <person name="Wang X."/>
            <person name="Zhu J."/>
            <person name="Ruan X."/>
            <person name="Zhao L."/>
            <person name="Wei J."/>
            <person name="Que T."/>
            <person name="Du C."/>
            <person name="Cheng J."/>
            <person name="Dai P."/>
            <person name="Han X."/>
            <person name="Huang E."/>
            <person name="Gao Y."/>
            <person name="Liu J."/>
            <person name="Shao H."/>
            <person name="Ye R."/>
            <person name="Li L."/>
            <person name="Wei W."/>
            <person name="Wang X."/>
            <person name="Wang C."/>
            <person name="Yang T."/>
            <person name="Huo Q."/>
            <person name="Li W."/>
            <person name="Guo W."/>
            <person name="Chen H."/>
            <person name="Zhou L."/>
            <person name="Ni X."/>
            <person name="Tian J."/>
            <person name="Zhou Y."/>
            <person name="Sheng Y."/>
            <person name="Liu T."/>
            <person name="Pan Y."/>
            <person name="Xia L."/>
            <person name="Li J."/>
            <person name="Zhao F."/>
            <person name="Cao W."/>
        </authorList>
    </citation>
    <scope>NUCLEOTIDE SEQUENCE</scope>
    <source>
        <strain evidence="1">Hyas-2018</strain>
    </source>
</reference>
<dbReference type="EMBL" id="CM023490">
    <property type="protein sequence ID" value="KAH6943545.1"/>
    <property type="molecule type" value="Genomic_DNA"/>
</dbReference>
<name>A0ACB7T9M6_HYAAI</name>
<evidence type="ECO:0000313" key="1">
    <source>
        <dbReference type="EMBL" id="KAH6943545.1"/>
    </source>
</evidence>
<dbReference type="Proteomes" id="UP000821845">
    <property type="component" value="Chromosome 10"/>
</dbReference>